<reference evidence="4" key="5">
    <citation type="submission" date="2018-04" db="UniProtKB">
        <authorList>
            <consortium name="EnsemblFungi"/>
        </authorList>
    </citation>
    <scope>IDENTIFICATION</scope>
    <source>
        <strain evidence="4">R3-111a-1</strain>
    </source>
</reference>
<evidence type="ECO:0000256" key="1">
    <source>
        <dbReference type="SAM" id="MobiDB-lite"/>
    </source>
</evidence>
<dbReference type="Proteomes" id="UP000006039">
    <property type="component" value="Unassembled WGS sequence"/>
</dbReference>
<organism evidence="3">
    <name type="scientific">Gaeumannomyces tritici (strain R3-111a-1)</name>
    <name type="common">Wheat and barley take-all root rot fungus</name>
    <name type="synonym">Gaeumannomyces graminis var. tritici</name>
    <dbReference type="NCBI Taxonomy" id="644352"/>
    <lineage>
        <taxon>Eukaryota</taxon>
        <taxon>Fungi</taxon>
        <taxon>Dikarya</taxon>
        <taxon>Ascomycota</taxon>
        <taxon>Pezizomycotina</taxon>
        <taxon>Sordariomycetes</taxon>
        <taxon>Sordariomycetidae</taxon>
        <taxon>Magnaporthales</taxon>
        <taxon>Magnaporthaceae</taxon>
        <taxon>Gaeumannomyces</taxon>
    </lineage>
</organism>
<feature type="compositionally biased region" description="Polar residues" evidence="1">
    <location>
        <begin position="1"/>
        <end position="23"/>
    </location>
</feature>
<reference evidence="5" key="1">
    <citation type="submission" date="2010-07" db="EMBL/GenBank/DDBJ databases">
        <title>The genome sequence of Gaeumannomyces graminis var. tritici strain R3-111a-1.</title>
        <authorList>
            <consortium name="The Broad Institute Genome Sequencing Platform"/>
            <person name="Ma L.-J."/>
            <person name="Dead R."/>
            <person name="Young S."/>
            <person name="Zeng Q."/>
            <person name="Koehrsen M."/>
            <person name="Alvarado L."/>
            <person name="Berlin A."/>
            <person name="Chapman S.B."/>
            <person name="Chen Z."/>
            <person name="Freedman E."/>
            <person name="Gellesch M."/>
            <person name="Goldberg J."/>
            <person name="Griggs A."/>
            <person name="Gujja S."/>
            <person name="Heilman E.R."/>
            <person name="Heiman D."/>
            <person name="Hepburn T."/>
            <person name="Howarth C."/>
            <person name="Jen D."/>
            <person name="Larson L."/>
            <person name="Mehta T."/>
            <person name="Neiman D."/>
            <person name="Pearson M."/>
            <person name="Roberts A."/>
            <person name="Saif S."/>
            <person name="Shea T."/>
            <person name="Shenoy N."/>
            <person name="Sisk P."/>
            <person name="Stolte C."/>
            <person name="Sykes S."/>
            <person name="Walk T."/>
            <person name="White J."/>
            <person name="Yandava C."/>
            <person name="Haas B."/>
            <person name="Nusbaum C."/>
            <person name="Birren B."/>
        </authorList>
    </citation>
    <scope>NUCLEOTIDE SEQUENCE [LARGE SCALE GENOMIC DNA]</scope>
    <source>
        <strain evidence="5">R3-111a-1</strain>
    </source>
</reference>
<evidence type="ECO:0000313" key="4">
    <source>
        <dbReference type="EnsemblFungi" id="EJT79918"/>
    </source>
</evidence>
<keyword evidence="2" id="KW-1133">Transmembrane helix</keyword>
<protein>
    <submittedName>
        <fullName evidence="3 4">Uncharacterized protein</fullName>
    </submittedName>
</protein>
<feature type="region of interest" description="Disordered" evidence="1">
    <location>
        <begin position="70"/>
        <end position="110"/>
    </location>
</feature>
<keyword evidence="2" id="KW-0812">Transmembrane</keyword>
<proteinExistence type="predicted"/>
<dbReference type="AlphaFoldDB" id="J3NUP4"/>
<accession>J3NUP4</accession>
<dbReference type="EMBL" id="GL385396">
    <property type="protein sequence ID" value="EJT79918.1"/>
    <property type="molecule type" value="Genomic_DNA"/>
</dbReference>
<keyword evidence="5" id="KW-1185">Reference proteome</keyword>
<dbReference type="GeneID" id="20345458"/>
<feature type="region of interest" description="Disordered" evidence="1">
    <location>
        <begin position="1"/>
        <end position="28"/>
    </location>
</feature>
<dbReference type="VEuPathDB" id="FungiDB:GGTG_05000"/>
<evidence type="ECO:0000313" key="5">
    <source>
        <dbReference type="Proteomes" id="UP000006039"/>
    </source>
</evidence>
<feature type="transmembrane region" description="Helical" evidence="2">
    <location>
        <begin position="146"/>
        <end position="169"/>
    </location>
</feature>
<gene>
    <name evidence="4" type="primary">20345458</name>
    <name evidence="3" type="ORF">GGTG_05000</name>
</gene>
<feature type="compositionally biased region" description="Low complexity" evidence="1">
    <location>
        <begin position="94"/>
        <end position="107"/>
    </location>
</feature>
<reference evidence="4" key="4">
    <citation type="journal article" date="2015" name="G3 (Bethesda)">
        <title>Genome sequences of three phytopathogenic species of the Magnaporthaceae family of fungi.</title>
        <authorList>
            <person name="Okagaki L.H."/>
            <person name="Nunes C.C."/>
            <person name="Sailsbery J."/>
            <person name="Clay B."/>
            <person name="Brown D."/>
            <person name="John T."/>
            <person name="Oh Y."/>
            <person name="Young N."/>
            <person name="Fitzgerald M."/>
            <person name="Haas B.J."/>
            <person name="Zeng Q."/>
            <person name="Young S."/>
            <person name="Adiconis X."/>
            <person name="Fan L."/>
            <person name="Levin J.Z."/>
            <person name="Mitchell T.K."/>
            <person name="Okubara P.A."/>
            <person name="Farman M.L."/>
            <person name="Kohn L.M."/>
            <person name="Birren B."/>
            <person name="Ma L.-J."/>
            <person name="Dean R.A."/>
        </authorList>
    </citation>
    <scope>NUCLEOTIDE SEQUENCE</scope>
    <source>
        <strain evidence="4">R3-111a-1</strain>
    </source>
</reference>
<dbReference type="EnsemblFungi" id="EJT79918">
    <property type="protein sequence ID" value="EJT79918"/>
    <property type="gene ID" value="GGTG_05000"/>
</dbReference>
<evidence type="ECO:0000256" key="2">
    <source>
        <dbReference type="SAM" id="Phobius"/>
    </source>
</evidence>
<dbReference type="HOGENOM" id="CLU_1161202_0_0_1"/>
<name>J3NUP4_GAET3</name>
<dbReference type="OrthoDB" id="5245059at2759"/>
<evidence type="ECO:0000313" key="3">
    <source>
        <dbReference type="EMBL" id="EJT79918.1"/>
    </source>
</evidence>
<dbReference type="RefSeq" id="XP_009221063.1">
    <property type="nucleotide sequence ID" value="XM_009222799.1"/>
</dbReference>
<sequence length="239" mass="25119">MNGTQGAVSPAAQQDSLNGSSSAADVLKKRKKEALKPIITTESPRVAPGVCGIRPTSVCPLPTLAGFGGGVRAAGDQPSRPAEPEQLEPDRRAVQGQQQPQPAGRVGSAAARGEVGTLGRCKELAAWIRVVRCCVALPDGPTMGSFFYFIVLVAIHALFPIFLLALSLARPRPSQSPKTSSKRQERGGDLALVVRRTGWWPVNAQPLREPARCWVGLASHISAAAHGDGCGPLPSRLLS</sequence>
<keyword evidence="2" id="KW-0472">Membrane</keyword>
<reference evidence="3" key="3">
    <citation type="submission" date="2010-09" db="EMBL/GenBank/DDBJ databases">
        <title>Annotation of Gaeumannomyces graminis var. tritici R3-111a-1.</title>
        <authorList>
            <consortium name="The Broad Institute Genome Sequencing Platform"/>
            <person name="Ma L.-J."/>
            <person name="Dead R."/>
            <person name="Young S.K."/>
            <person name="Zeng Q."/>
            <person name="Gargeya S."/>
            <person name="Fitzgerald M."/>
            <person name="Haas B."/>
            <person name="Abouelleil A."/>
            <person name="Alvarado L."/>
            <person name="Arachchi H.M."/>
            <person name="Berlin A."/>
            <person name="Brown A."/>
            <person name="Chapman S.B."/>
            <person name="Chen Z."/>
            <person name="Dunbar C."/>
            <person name="Freedman E."/>
            <person name="Gearin G."/>
            <person name="Gellesch M."/>
            <person name="Goldberg J."/>
            <person name="Griggs A."/>
            <person name="Gujja S."/>
            <person name="Heiman D."/>
            <person name="Howarth C."/>
            <person name="Larson L."/>
            <person name="Lui A."/>
            <person name="MacDonald P.J.P."/>
            <person name="Mehta T."/>
            <person name="Montmayeur A."/>
            <person name="Murphy C."/>
            <person name="Neiman D."/>
            <person name="Pearson M."/>
            <person name="Priest M."/>
            <person name="Roberts A."/>
            <person name="Saif S."/>
            <person name="Shea T."/>
            <person name="Shenoy N."/>
            <person name="Sisk P."/>
            <person name="Stolte C."/>
            <person name="Sykes S."/>
            <person name="Yandava C."/>
            <person name="Wortman J."/>
            <person name="Nusbaum C."/>
            <person name="Birren B."/>
        </authorList>
    </citation>
    <scope>NUCLEOTIDE SEQUENCE</scope>
    <source>
        <strain evidence="3">R3-111a-1</strain>
    </source>
</reference>
<reference evidence="3" key="2">
    <citation type="submission" date="2010-07" db="EMBL/GenBank/DDBJ databases">
        <authorList>
            <consortium name="The Broad Institute Genome Sequencing Platform"/>
            <consortium name="Broad Institute Genome Sequencing Center for Infectious Disease"/>
            <person name="Ma L.-J."/>
            <person name="Dead R."/>
            <person name="Young S."/>
            <person name="Zeng Q."/>
            <person name="Koehrsen M."/>
            <person name="Alvarado L."/>
            <person name="Berlin A."/>
            <person name="Chapman S.B."/>
            <person name="Chen Z."/>
            <person name="Freedman E."/>
            <person name="Gellesch M."/>
            <person name="Goldberg J."/>
            <person name="Griggs A."/>
            <person name="Gujja S."/>
            <person name="Heilman E.R."/>
            <person name="Heiman D."/>
            <person name="Hepburn T."/>
            <person name="Howarth C."/>
            <person name="Jen D."/>
            <person name="Larson L."/>
            <person name="Mehta T."/>
            <person name="Neiman D."/>
            <person name="Pearson M."/>
            <person name="Roberts A."/>
            <person name="Saif S."/>
            <person name="Shea T."/>
            <person name="Shenoy N."/>
            <person name="Sisk P."/>
            <person name="Stolte C."/>
            <person name="Sykes S."/>
            <person name="Walk T."/>
            <person name="White J."/>
            <person name="Yandava C."/>
            <person name="Haas B."/>
            <person name="Nusbaum C."/>
            <person name="Birren B."/>
        </authorList>
    </citation>
    <scope>NUCLEOTIDE SEQUENCE</scope>
    <source>
        <strain evidence="3">R3-111a-1</strain>
    </source>
</reference>